<organism evidence="2 3">
    <name type="scientific">Myxococcus xanthus (strain DK1622)</name>
    <dbReference type="NCBI Taxonomy" id="246197"/>
    <lineage>
        <taxon>Bacteria</taxon>
        <taxon>Pseudomonadati</taxon>
        <taxon>Myxococcota</taxon>
        <taxon>Myxococcia</taxon>
        <taxon>Myxococcales</taxon>
        <taxon>Cystobacterineae</taxon>
        <taxon>Myxococcaceae</taxon>
        <taxon>Myxococcus</taxon>
    </lineage>
</organism>
<evidence type="ECO:0000313" key="2">
    <source>
        <dbReference type="EMBL" id="ABF92520.1"/>
    </source>
</evidence>
<dbReference type="EMBL" id="CP000113">
    <property type="protein sequence ID" value="ABF92520.1"/>
    <property type="molecule type" value="Genomic_DNA"/>
</dbReference>
<feature type="region of interest" description="Disordered" evidence="1">
    <location>
        <begin position="1"/>
        <end position="146"/>
    </location>
</feature>
<name>Q1DE45_MYXXD</name>
<gene>
    <name evidence="2" type="ordered locus">MXAN_0815</name>
</gene>
<reference evidence="2 3" key="1">
    <citation type="journal article" date="2006" name="Proc. Natl. Acad. Sci. U.S.A.">
        <title>Evolution of sensory complexity recorded in a myxobacterial genome.</title>
        <authorList>
            <person name="Goldman B.S."/>
            <person name="Nierman W.C."/>
            <person name="Kaiser D."/>
            <person name="Slater S.C."/>
            <person name="Durkin A.S."/>
            <person name="Eisen J.A."/>
            <person name="Ronning C.M."/>
            <person name="Barbazuk W.B."/>
            <person name="Blanchard M."/>
            <person name="Field C."/>
            <person name="Halling C."/>
            <person name="Hinkle G."/>
            <person name="Iartchuk O."/>
            <person name="Kim H.S."/>
            <person name="Mackenzie C."/>
            <person name="Madupu R."/>
            <person name="Miller N."/>
            <person name="Shvartsbeyn A."/>
            <person name="Sullivan S.A."/>
            <person name="Vaudin M."/>
            <person name="Wiegand R."/>
            <person name="Kaplan H.B."/>
        </authorList>
    </citation>
    <scope>NUCLEOTIDE SEQUENCE [LARGE SCALE GENOMIC DNA]</scope>
    <source>
        <strain evidence="3">DK1622</strain>
    </source>
</reference>
<accession>Q1DE45</accession>
<proteinExistence type="predicted"/>
<keyword evidence="2" id="KW-0449">Lipoprotein</keyword>
<dbReference type="AlphaFoldDB" id="Q1DE45"/>
<evidence type="ECO:0000256" key="1">
    <source>
        <dbReference type="SAM" id="MobiDB-lite"/>
    </source>
</evidence>
<keyword evidence="3" id="KW-1185">Reference proteome</keyword>
<feature type="compositionally biased region" description="Polar residues" evidence="1">
    <location>
        <begin position="27"/>
        <end position="43"/>
    </location>
</feature>
<dbReference type="Proteomes" id="UP000002402">
    <property type="component" value="Chromosome"/>
</dbReference>
<protein>
    <submittedName>
        <fullName evidence="2">Lipoprotein</fullName>
    </submittedName>
</protein>
<dbReference type="KEGG" id="mxa:MXAN_0815"/>
<dbReference type="HOGENOM" id="CLU_1775454_0_0_7"/>
<sequence length="146" mass="15105">MTGRRPDSSTWMGRRVEMGTVAPPASASFTTACNGTCTPSRDWSGSTSTVTPPGSSPSTPLATPPATATSPTTSGALSKSTRSTCRKSSDAVRSFTSLLAEAPATRSEGSAPAPQGRMSNRSRAGRRTSPHAEWVTAGRVPAERIH</sequence>
<feature type="compositionally biased region" description="Low complexity" evidence="1">
    <location>
        <begin position="44"/>
        <end position="83"/>
    </location>
</feature>
<evidence type="ECO:0000313" key="3">
    <source>
        <dbReference type="Proteomes" id="UP000002402"/>
    </source>
</evidence>
<dbReference type="PROSITE" id="PS51257">
    <property type="entry name" value="PROKAR_LIPOPROTEIN"/>
    <property type="match status" value="1"/>
</dbReference>
<dbReference type="EnsemblBacteria" id="ABF92520">
    <property type="protein sequence ID" value="ABF92520"/>
    <property type="gene ID" value="MXAN_0815"/>
</dbReference>